<organism evidence="3">
    <name type="scientific">viral metagenome</name>
    <dbReference type="NCBI Taxonomy" id="1070528"/>
    <lineage>
        <taxon>unclassified sequences</taxon>
        <taxon>metagenomes</taxon>
        <taxon>organismal metagenomes</taxon>
    </lineage>
</organism>
<evidence type="ECO:0000259" key="2">
    <source>
        <dbReference type="Pfam" id="PF16903"/>
    </source>
</evidence>
<evidence type="ECO:0000259" key="1">
    <source>
        <dbReference type="Pfam" id="PF04451"/>
    </source>
</evidence>
<accession>A0A6C0IVA2</accession>
<name>A0A6C0IVA2_9ZZZZ</name>
<dbReference type="EMBL" id="MN740255">
    <property type="protein sequence ID" value="QHT96326.1"/>
    <property type="molecule type" value="Genomic_DNA"/>
</dbReference>
<feature type="domain" description="Major capsid protein N-terminal" evidence="2">
    <location>
        <begin position="27"/>
        <end position="248"/>
    </location>
</feature>
<dbReference type="AlphaFoldDB" id="A0A6C0IVA2"/>
<dbReference type="Gene3D" id="2.70.9.20">
    <property type="entry name" value="Major capsid protein Vp54"/>
    <property type="match status" value="1"/>
</dbReference>
<evidence type="ECO:0000313" key="3">
    <source>
        <dbReference type="EMBL" id="QHT96326.1"/>
    </source>
</evidence>
<sequence>MASAALTQLVAIGAQETNFLSTDAKDSVFKESDKKINNFVKSTSSMYPLGSSNWGCTTKFKIEKKGDLLNSMYFVAKLPKISRDYLSDTSNSNYVRWVDYIGNVLIESVKLYIGGQLIDEQTGEFTQIYTDLYDDDWNKLCLIGLDDSLIKPNNESVSEFPVESTHVYVPLKFWFCNSLNKSLPLIALQYHDVEIEVKIRDWDSCYQVLQEITDSTGKKGFVHMQEFNKMKQQPLESVRLDCNYIYLDSEERKRVAEADHKILITQCQHIECPVSQGKTVDLTSFNHPVKELFFYFTNKFVKDLPDPFNFSSKPEYMMKDVSDHHITNSSGFFSHYTTATKDHILDEARILINGYPRVEWRDFKYYYYLQNYENYRNKLEHHVYLYSFSGNPKSETPMGSLNFSRVDNAHLQFTINEKSRKQAKKWLDPSKYYLTDDSNKTVNIYAVNYNYLIIKSGMAGLAYTT</sequence>
<dbReference type="Pfam" id="PF16903">
    <property type="entry name" value="Capsid_N"/>
    <property type="match status" value="1"/>
</dbReference>
<dbReference type="InterPro" id="IPR038519">
    <property type="entry name" value="MCP_C_sf"/>
</dbReference>
<dbReference type="Gene3D" id="2.70.9.10">
    <property type="entry name" value="Adenovirus Type 2 Hexon, domain 4"/>
    <property type="match status" value="1"/>
</dbReference>
<dbReference type="SUPFAM" id="SSF49749">
    <property type="entry name" value="Group II dsDNA viruses VP"/>
    <property type="match status" value="2"/>
</dbReference>
<dbReference type="Pfam" id="PF04451">
    <property type="entry name" value="Capsid_NCLDV"/>
    <property type="match status" value="1"/>
</dbReference>
<protein>
    <recommendedName>
        <fullName evidence="4">Major capsid protein N-terminal domain-containing protein</fullName>
    </recommendedName>
</protein>
<reference evidence="3" key="1">
    <citation type="journal article" date="2020" name="Nature">
        <title>Giant virus diversity and host interactions through global metagenomics.</title>
        <authorList>
            <person name="Schulz F."/>
            <person name="Roux S."/>
            <person name="Paez-Espino D."/>
            <person name="Jungbluth S."/>
            <person name="Walsh D.A."/>
            <person name="Denef V.J."/>
            <person name="McMahon K.D."/>
            <person name="Konstantinidis K.T."/>
            <person name="Eloe-Fadrosh E.A."/>
            <person name="Kyrpides N.C."/>
            <person name="Woyke T."/>
        </authorList>
    </citation>
    <scope>NUCLEOTIDE SEQUENCE</scope>
    <source>
        <strain evidence="3">GVMAG-M-3300024302-11</strain>
    </source>
</reference>
<dbReference type="InterPro" id="IPR016112">
    <property type="entry name" value="VP_dsDNA_II"/>
</dbReference>
<dbReference type="InterPro" id="IPR031654">
    <property type="entry name" value="Capsid_N"/>
</dbReference>
<dbReference type="GO" id="GO:0005198">
    <property type="term" value="F:structural molecule activity"/>
    <property type="evidence" value="ECO:0007669"/>
    <property type="project" value="InterPro"/>
</dbReference>
<evidence type="ECO:0008006" key="4">
    <source>
        <dbReference type="Google" id="ProtNLM"/>
    </source>
</evidence>
<proteinExistence type="predicted"/>
<dbReference type="InterPro" id="IPR007542">
    <property type="entry name" value="MCP_C"/>
</dbReference>
<feature type="domain" description="Major capsid protein C-terminal" evidence="1">
    <location>
        <begin position="251"/>
        <end position="460"/>
    </location>
</feature>